<feature type="compositionally biased region" description="Polar residues" evidence="2">
    <location>
        <begin position="74"/>
        <end position="86"/>
    </location>
</feature>
<evidence type="ECO:0000259" key="3">
    <source>
        <dbReference type="Pfam" id="PF17919"/>
    </source>
</evidence>
<dbReference type="PANTHER" id="PTHR37984">
    <property type="entry name" value="PROTEIN CBG26694"/>
    <property type="match status" value="1"/>
</dbReference>
<organism evidence="4">
    <name type="scientific">Tanacetum cinerariifolium</name>
    <name type="common">Dalmatian daisy</name>
    <name type="synonym">Chrysanthemum cinerariifolium</name>
    <dbReference type="NCBI Taxonomy" id="118510"/>
    <lineage>
        <taxon>Eukaryota</taxon>
        <taxon>Viridiplantae</taxon>
        <taxon>Streptophyta</taxon>
        <taxon>Embryophyta</taxon>
        <taxon>Tracheophyta</taxon>
        <taxon>Spermatophyta</taxon>
        <taxon>Magnoliopsida</taxon>
        <taxon>eudicotyledons</taxon>
        <taxon>Gunneridae</taxon>
        <taxon>Pentapetalae</taxon>
        <taxon>asterids</taxon>
        <taxon>campanulids</taxon>
        <taxon>Asterales</taxon>
        <taxon>Asteraceae</taxon>
        <taxon>Asteroideae</taxon>
        <taxon>Anthemideae</taxon>
        <taxon>Anthemidinae</taxon>
        <taxon>Tanacetum</taxon>
    </lineage>
</organism>
<comment type="caution">
    <text evidence="4">The sequence shown here is derived from an EMBL/GenBank/DDBJ whole genome shotgun (WGS) entry which is preliminary data.</text>
</comment>
<proteinExistence type="predicted"/>
<gene>
    <name evidence="4" type="ORF">Tci_040399</name>
</gene>
<evidence type="ECO:0000256" key="2">
    <source>
        <dbReference type="SAM" id="MobiDB-lite"/>
    </source>
</evidence>
<protein>
    <submittedName>
        <fullName evidence="4">Putative reverse transcriptase domain-containing protein</fullName>
    </submittedName>
</protein>
<dbReference type="InterPro" id="IPR043128">
    <property type="entry name" value="Rev_trsase/Diguanyl_cyclase"/>
</dbReference>
<dbReference type="PANTHER" id="PTHR37984:SF5">
    <property type="entry name" value="PROTEIN NYNRIN-LIKE"/>
    <property type="match status" value="1"/>
</dbReference>
<feature type="region of interest" description="Disordered" evidence="2">
    <location>
        <begin position="74"/>
        <end position="103"/>
    </location>
</feature>
<dbReference type="InterPro" id="IPR041577">
    <property type="entry name" value="RT_RNaseH_2"/>
</dbReference>
<dbReference type="Gene3D" id="3.30.70.270">
    <property type="match status" value="1"/>
</dbReference>
<dbReference type="GO" id="GO:0003964">
    <property type="term" value="F:RNA-directed DNA polymerase activity"/>
    <property type="evidence" value="ECO:0007669"/>
    <property type="project" value="UniProtKB-KW"/>
</dbReference>
<reference evidence="4" key="1">
    <citation type="journal article" date="2019" name="Sci. Rep.">
        <title>Draft genome of Tanacetum cinerariifolium, the natural source of mosquito coil.</title>
        <authorList>
            <person name="Yamashiro T."/>
            <person name="Shiraishi A."/>
            <person name="Satake H."/>
            <person name="Nakayama K."/>
        </authorList>
    </citation>
    <scope>NUCLEOTIDE SEQUENCE</scope>
</reference>
<dbReference type="FunFam" id="3.30.70.270:FF:000020">
    <property type="entry name" value="Transposon Tf2-6 polyprotein-like Protein"/>
    <property type="match status" value="1"/>
</dbReference>
<dbReference type="AlphaFoldDB" id="A0A6L2M340"/>
<accession>A0A6L2M340</accession>
<keyword evidence="4" id="KW-0548">Nucleotidyltransferase</keyword>
<sequence>MTTRNVGRRTAATRDGRTGGQAGRGGERTGDRGGQGNGANGDVDEVLDFANVISQQFQDLLPTIVAQVGDHVSNQGNIRSQNNNAADDSIHEDDRNANVGNSRNGVHTRNLWHVIQRNFMEDFKALMKEGYCPSSKMQKLEMEFWNHAMVRVGHSVYTDRFHELARLVPHLVTTETKRIERYIYGLAPQISRMVAATKPHTIQSVILKARVLTDKAVRNGSLKRSGHFAMDCKEGPTIVNLLNARNPKTAREGHGKNVNPEHGRVFVMGAEEVRQDPNIMMGTFSFSNNYATMLFDSGADYNFVFTTFVPLLDIKPSRLGFSYEIKIASEQLVEIKKEERLREKVKRLMSAEAEVPKLRDITIVRNFSEEEHEMHLGLILDLLKKEKLHVKFSKCVLWLQEEAPKSPTEVCSFLGLAGYYQRFIANFSRTAKSLTILTQKNKKYIRGDEQEVAFKTIKDKLCNAPVLALPNETEEFMVYCDASCQRLGCVLMQRGKVIAYASSDYDCEIRYHPGKANVVADAGKILAAPNEASEVVNTLAEMLRGIDEQMERRSNGALYYMDRIWVPLTGDVRILIIDEAHVKECVWILVRLTIHKLMVKASVPSSTSKEVRMFIFHLVEFSYNNSYHSSVRCVPFEALYGRKCCSPIPWAEVGEGKLIRAEIMQETTEKISQIKDRFKAARDRQKRYANKRRKPLEFSLGYHVLLKVSPWKGVVHLGKKGKLAPSVHDTFHASNLKKCLDDPTLHVPLEEIQVDAKLNYVEEHVEILEREINNL</sequence>
<evidence type="ECO:0000256" key="1">
    <source>
        <dbReference type="ARBA" id="ARBA00023268"/>
    </source>
</evidence>
<keyword evidence="4" id="KW-0808">Transferase</keyword>
<keyword evidence="1" id="KW-0511">Multifunctional enzyme</keyword>
<dbReference type="SUPFAM" id="SSF56672">
    <property type="entry name" value="DNA/RNA polymerases"/>
    <property type="match status" value="1"/>
</dbReference>
<dbReference type="EMBL" id="BKCJ010005747">
    <property type="protein sequence ID" value="GEU68421.1"/>
    <property type="molecule type" value="Genomic_DNA"/>
</dbReference>
<feature type="region of interest" description="Disordered" evidence="2">
    <location>
        <begin position="1"/>
        <end position="42"/>
    </location>
</feature>
<keyword evidence="4" id="KW-0695">RNA-directed DNA polymerase</keyword>
<name>A0A6L2M340_TANCI</name>
<dbReference type="Pfam" id="PF08284">
    <property type="entry name" value="RVP_2"/>
    <property type="match status" value="1"/>
</dbReference>
<dbReference type="Pfam" id="PF17919">
    <property type="entry name" value="RT_RNaseH_2"/>
    <property type="match status" value="1"/>
</dbReference>
<dbReference type="InterPro" id="IPR043502">
    <property type="entry name" value="DNA/RNA_pol_sf"/>
</dbReference>
<dbReference type="InterPro" id="IPR050951">
    <property type="entry name" value="Retrovirus_Pol_polyprotein"/>
</dbReference>
<evidence type="ECO:0000313" key="4">
    <source>
        <dbReference type="EMBL" id="GEU68421.1"/>
    </source>
</evidence>
<feature type="domain" description="Reverse transcriptase/retrotransposon-derived protein RNase H-like" evidence="3">
    <location>
        <begin position="448"/>
        <end position="505"/>
    </location>
</feature>